<evidence type="ECO:0000259" key="2">
    <source>
        <dbReference type="Pfam" id="PF01636"/>
    </source>
</evidence>
<comment type="similarity">
    <text evidence="1">Belongs to the pseudomonas-type ThrB family.</text>
</comment>
<dbReference type="GO" id="GO:0009088">
    <property type="term" value="P:threonine biosynthetic process"/>
    <property type="evidence" value="ECO:0007669"/>
    <property type="project" value="TreeGrafter"/>
</dbReference>
<dbReference type="Pfam" id="PF01636">
    <property type="entry name" value="APH"/>
    <property type="match status" value="1"/>
</dbReference>
<dbReference type="SUPFAM" id="SSF56112">
    <property type="entry name" value="Protein kinase-like (PK-like)"/>
    <property type="match status" value="1"/>
</dbReference>
<evidence type="ECO:0000256" key="1">
    <source>
        <dbReference type="ARBA" id="ARBA00038240"/>
    </source>
</evidence>
<sequence length="381" mass="42070">MSTPHLVHGMGSEPAETDWPPLNPVELDLLLRGYPEAAGASRVEWHSPRPLSAAALVRTGLGTQVFVKRHHISVRTPASLGEEHRFLEHLVANGAPVVRVLADVHGRTVGVGGDRGEWIYEVHSVGDGEDLYRDAISWSPFLSLAHARSAGRTLATLHEAAAGYDAPERRPAPLVGGLSIFGGRTDPIAAARRYVACRPALEAEMRRWPDWTEQLERLHLPYWQRLRPQLDVLEPLWTHNDLHASNLLWHGDEAATVIDFNLADRAFAVHDLALAIERNAIEWVRLSETGEAAVHADAAQALIEGYEEIRKLTDAERAALPELLPLCHVDFALSELDYFAGVTRSAPNAELAYRYLVDHTAWFATDAGTGLLQHIRSTLGH</sequence>
<feature type="domain" description="Aminoglycoside phosphotransferase" evidence="2">
    <location>
        <begin position="59"/>
        <end position="310"/>
    </location>
</feature>
<organism evidence="3 4">
    <name type="scientific">Actinospica durhamensis</name>
    <dbReference type="NCBI Taxonomy" id="1508375"/>
    <lineage>
        <taxon>Bacteria</taxon>
        <taxon>Bacillati</taxon>
        <taxon>Actinomycetota</taxon>
        <taxon>Actinomycetes</taxon>
        <taxon>Catenulisporales</taxon>
        <taxon>Actinospicaceae</taxon>
        <taxon>Actinospica</taxon>
    </lineage>
</organism>
<accession>A0A941IS25</accession>
<dbReference type="GO" id="GO:0004413">
    <property type="term" value="F:homoserine kinase activity"/>
    <property type="evidence" value="ECO:0007669"/>
    <property type="project" value="TreeGrafter"/>
</dbReference>
<protein>
    <submittedName>
        <fullName evidence="3">Phosphotransferase</fullName>
    </submittedName>
</protein>
<name>A0A941IS25_9ACTN</name>
<keyword evidence="4" id="KW-1185">Reference proteome</keyword>
<dbReference type="EMBL" id="JAGSOG010000017">
    <property type="protein sequence ID" value="MBR7832826.1"/>
    <property type="molecule type" value="Genomic_DNA"/>
</dbReference>
<dbReference type="PANTHER" id="PTHR21064:SF6">
    <property type="entry name" value="AMINOGLYCOSIDE PHOSPHOTRANSFERASE DOMAIN-CONTAINING PROTEIN"/>
    <property type="match status" value="1"/>
</dbReference>
<dbReference type="PANTHER" id="PTHR21064">
    <property type="entry name" value="AMINOGLYCOSIDE PHOSPHOTRANSFERASE DOMAIN-CONTAINING PROTEIN-RELATED"/>
    <property type="match status" value="1"/>
</dbReference>
<dbReference type="InterPro" id="IPR011009">
    <property type="entry name" value="Kinase-like_dom_sf"/>
</dbReference>
<dbReference type="Gene3D" id="3.90.1200.10">
    <property type="match status" value="1"/>
</dbReference>
<gene>
    <name evidence="3" type="ORF">KDL01_06110</name>
</gene>
<dbReference type="InterPro" id="IPR050249">
    <property type="entry name" value="Pseudomonas-type_ThrB"/>
</dbReference>
<dbReference type="AlphaFoldDB" id="A0A941IS25"/>
<proteinExistence type="inferred from homology"/>
<reference evidence="3" key="1">
    <citation type="submission" date="2021-04" db="EMBL/GenBank/DDBJ databases">
        <title>Genome based classification of Actinospica acidithermotolerans sp. nov., an actinobacterium isolated from an Indonesian hot spring.</title>
        <authorList>
            <person name="Kusuma A.B."/>
            <person name="Putra K.E."/>
            <person name="Nafisah S."/>
            <person name="Loh J."/>
            <person name="Nouioui I."/>
            <person name="Goodfellow M."/>
        </authorList>
    </citation>
    <scope>NUCLEOTIDE SEQUENCE</scope>
    <source>
        <strain evidence="3">CSCA 57</strain>
    </source>
</reference>
<evidence type="ECO:0000313" key="3">
    <source>
        <dbReference type="EMBL" id="MBR7832826.1"/>
    </source>
</evidence>
<dbReference type="Proteomes" id="UP000675781">
    <property type="component" value="Unassembled WGS sequence"/>
</dbReference>
<dbReference type="RefSeq" id="WP_212527351.1">
    <property type="nucleotide sequence ID" value="NZ_JAGSOG010000017.1"/>
</dbReference>
<dbReference type="InterPro" id="IPR002575">
    <property type="entry name" value="Aminoglycoside_PTrfase"/>
</dbReference>
<comment type="caution">
    <text evidence="3">The sequence shown here is derived from an EMBL/GenBank/DDBJ whole genome shotgun (WGS) entry which is preliminary data.</text>
</comment>
<evidence type="ECO:0000313" key="4">
    <source>
        <dbReference type="Proteomes" id="UP000675781"/>
    </source>
</evidence>